<dbReference type="Gene3D" id="3.30.810.10">
    <property type="entry name" value="2-Layer Sandwich"/>
    <property type="match status" value="1"/>
</dbReference>
<reference evidence="4" key="1">
    <citation type="journal article" date="2011" name="Genome Biol.">
        <title>Comparative genomics of the social amoebae Dictyostelium discoideum and Dictyostelium purpureum.</title>
        <authorList>
            <consortium name="US DOE Joint Genome Institute (JGI-PGF)"/>
            <person name="Sucgang R."/>
            <person name="Kuo A."/>
            <person name="Tian X."/>
            <person name="Salerno W."/>
            <person name="Parikh A."/>
            <person name="Feasley C.L."/>
            <person name="Dalin E."/>
            <person name="Tu H."/>
            <person name="Huang E."/>
            <person name="Barry K."/>
            <person name="Lindquist E."/>
            <person name="Shapiro H."/>
            <person name="Bruce D."/>
            <person name="Schmutz J."/>
            <person name="Salamov A."/>
            <person name="Fey P."/>
            <person name="Gaudet P."/>
            <person name="Anjard C."/>
            <person name="Babu M.M."/>
            <person name="Basu S."/>
            <person name="Bushmanova Y."/>
            <person name="van der Wel H."/>
            <person name="Katoh-Kurasawa M."/>
            <person name="Dinh C."/>
            <person name="Coutinho P.M."/>
            <person name="Saito T."/>
            <person name="Elias M."/>
            <person name="Schaap P."/>
            <person name="Kay R.R."/>
            <person name="Henrissat B."/>
            <person name="Eichinger L."/>
            <person name="Rivero F."/>
            <person name="Putnam N.H."/>
            <person name="West C.M."/>
            <person name="Loomis W.F."/>
            <person name="Chisholm R.L."/>
            <person name="Shaulsky G."/>
            <person name="Strassmann J.E."/>
            <person name="Queller D.C."/>
            <person name="Kuspa A."/>
            <person name="Grigoriev I.V."/>
        </authorList>
    </citation>
    <scope>NUCLEOTIDE SEQUENCE [LARGE SCALE GENOMIC DNA]</scope>
    <source>
        <strain evidence="4">QSDP1</strain>
    </source>
</reference>
<name>F0ZTP7_DICPU</name>
<proteinExistence type="predicted"/>
<dbReference type="SMART" id="SM00330">
    <property type="entry name" value="PIPKc"/>
    <property type="match status" value="1"/>
</dbReference>
<dbReference type="InParanoid" id="F0ZTP7"/>
<dbReference type="GO" id="GO:0005524">
    <property type="term" value="F:ATP binding"/>
    <property type="evidence" value="ECO:0007669"/>
    <property type="project" value="UniProtKB-UniRule"/>
</dbReference>
<dbReference type="SUPFAM" id="SSF56104">
    <property type="entry name" value="SAICAR synthase-like"/>
    <property type="match status" value="1"/>
</dbReference>
<dbReference type="OMA" id="EANTMDY"/>
<evidence type="ECO:0000313" key="3">
    <source>
        <dbReference type="EMBL" id="EGC32690.1"/>
    </source>
</evidence>
<feature type="domain" description="PIPK" evidence="2">
    <location>
        <begin position="7"/>
        <end position="347"/>
    </location>
</feature>
<dbReference type="OrthoDB" id="2129491at2759"/>
<dbReference type="CDD" id="cd00139">
    <property type="entry name" value="PIPKc"/>
    <property type="match status" value="1"/>
</dbReference>
<keyword evidence="1" id="KW-0808">Transferase</keyword>
<dbReference type="InterPro" id="IPR027484">
    <property type="entry name" value="PInositol-4-P-5-kinase_N"/>
</dbReference>
<dbReference type="GeneID" id="10508493"/>
<keyword evidence="1" id="KW-0067">ATP-binding</keyword>
<keyword evidence="4" id="KW-1185">Reference proteome</keyword>
<protein>
    <recommendedName>
        <fullName evidence="2">PIPK domain-containing protein</fullName>
    </recommendedName>
</protein>
<dbReference type="KEGG" id="dpp:DICPUDRAFT_37984"/>
<dbReference type="RefSeq" id="XP_003290793.1">
    <property type="nucleotide sequence ID" value="XM_003290745.1"/>
</dbReference>
<accession>F0ZTP7</accession>
<dbReference type="PANTHER" id="PTHR23086:SF30">
    <property type="entry name" value="ANKYRIN REPEAT-CONTAINING PROTEIN"/>
    <property type="match status" value="1"/>
</dbReference>
<dbReference type="PROSITE" id="PS51455">
    <property type="entry name" value="PIPK"/>
    <property type="match status" value="1"/>
</dbReference>
<dbReference type="VEuPathDB" id="AmoebaDB:DICPUDRAFT_37984"/>
<evidence type="ECO:0000259" key="2">
    <source>
        <dbReference type="PROSITE" id="PS51455"/>
    </source>
</evidence>
<keyword evidence="1" id="KW-0418">Kinase</keyword>
<dbReference type="eggNOG" id="KOG0229">
    <property type="taxonomic scope" value="Eukaryota"/>
</dbReference>
<dbReference type="STRING" id="5786.F0ZTP7"/>
<dbReference type="GO" id="GO:0046854">
    <property type="term" value="P:phosphatidylinositol phosphate biosynthetic process"/>
    <property type="evidence" value="ECO:0000318"/>
    <property type="project" value="GO_Central"/>
</dbReference>
<dbReference type="Gene3D" id="3.30.800.10">
    <property type="entry name" value="Phosphatidylinositol Phosphate Kinase II Beta"/>
    <property type="match status" value="1"/>
</dbReference>
<dbReference type="InterPro" id="IPR023610">
    <property type="entry name" value="PInositol-4/5-P-5/4-kinase"/>
</dbReference>
<dbReference type="InterPro" id="IPR027483">
    <property type="entry name" value="PInositol-4-P-4/5-kinase_C_sf"/>
</dbReference>
<dbReference type="Pfam" id="PF01504">
    <property type="entry name" value="PIP5K"/>
    <property type="match status" value="1"/>
</dbReference>
<dbReference type="AlphaFoldDB" id="F0ZTP7"/>
<dbReference type="InterPro" id="IPR002498">
    <property type="entry name" value="PInositol-4-P-4/5-kinase_core"/>
</dbReference>
<sequence>MIENRSSNWVASQGKDITIGHESWDLIQFIMIGIRRAVGEAIALPNRALKPKDFELIVEFKYNGWLFKDHFPMAFKKIRERLEIDTKMFMYSLGPERVFGNLLLGNLSALSEIDSSGRSGSMFFRSSEGDYLIKTIPSNEEAVLKNILPAYVQHLQKYPNSLLIKLLGCYSLQTKSRAEMKFLVMNNLFFTPLPIAEKYDLKGSTIGRHQITIEDKMAQIALKDLDFKRILDIGTEFKAPLLEQIEHDTKFLESHNICDYSLLVGVHIIDENSPLALTSDDQNIGGILSKNKKEVYFIAIIDTLTPWNFSKQYENFFKSIIHDGTKISAISPSAYRKRFQALIANIVQ</sequence>
<keyword evidence="1" id="KW-0547">Nucleotide-binding</keyword>
<dbReference type="GO" id="GO:0005886">
    <property type="term" value="C:plasma membrane"/>
    <property type="evidence" value="ECO:0000318"/>
    <property type="project" value="GO_Central"/>
</dbReference>
<dbReference type="PANTHER" id="PTHR23086">
    <property type="entry name" value="PHOSPHATIDYLINOSITOL-4-PHOSPHATE 5-KINASE"/>
    <property type="match status" value="1"/>
</dbReference>
<evidence type="ECO:0000313" key="4">
    <source>
        <dbReference type="Proteomes" id="UP000001064"/>
    </source>
</evidence>
<dbReference type="Proteomes" id="UP000001064">
    <property type="component" value="Unassembled WGS sequence"/>
</dbReference>
<organism evidence="3 4">
    <name type="scientific">Dictyostelium purpureum</name>
    <name type="common">Slime mold</name>
    <dbReference type="NCBI Taxonomy" id="5786"/>
    <lineage>
        <taxon>Eukaryota</taxon>
        <taxon>Amoebozoa</taxon>
        <taxon>Evosea</taxon>
        <taxon>Eumycetozoa</taxon>
        <taxon>Dictyostelia</taxon>
        <taxon>Dictyosteliales</taxon>
        <taxon>Dictyosteliaceae</taxon>
        <taxon>Dictyostelium</taxon>
    </lineage>
</organism>
<dbReference type="GO" id="GO:0016308">
    <property type="term" value="F:1-phosphatidylinositol-4-phosphate 5-kinase activity"/>
    <property type="evidence" value="ECO:0000318"/>
    <property type="project" value="GO_Central"/>
</dbReference>
<evidence type="ECO:0000256" key="1">
    <source>
        <dbReference type="PROSITE-ProRule" id="PRU00781"/>
    </source>
</evidence>
<dbReference type="EMBL" id="GL871180">
    <property type="protein sequence ID" value="EGC32690.1"/>
    <property type="molecule type" value="Genomic_DNA"/>
</dbReference>
<gene>
    <name evidence="3" type="ORF">DICPUDRAFT_37984</name>
</gene>